<reference evidence="5 6" key="1">
    <citation type="submission" date="2023-03" db="EMBL/GenBank/DDBJ databases">
        <title>Draft genome sequence of Thalassotalea eurytherma JCM 18482T.</title>
        <authorList>
            <person name="Sawabe T."/>
        </authorList>
    </citation>
    <scope>NUCLEOTIDE SEQUENCE [LARGE SCALE GENOMIC DNA]</scope>
    <source>
        <strain evidence="5 6">JCM 18482</strain>
    </source>
</reference>
<proteinExistence type="predicted"/>
<dbReference type="Pfam" id="PF00990">
    <property type="entry name" value="GGDEF"/>
    <property type="match status" value="1"/>
</dbReference>
<dbReference type="EC" id="2.7.7.65" evidence="1"/>
<accession>A0ABQ6GZF3</accession>
<dbReference type="PANTHER" id="PTHR45138">
    <property type="entry name" value="REGULATORY COMPONENTS OF SENSORY TRANSDUCTION SYSTEM"/>
    <property type="match status" value="1"/>
</dbReference>
<evidence type="ECO:0000256" key="2">
    <source>
        <dbReference type="ARBA" id="ARBA00034247"/>
    </source>
</evidence>
<feature type="domain" description="GGDEF" evidence="4">
    <location>
        <begin position="386"/>
        <end position="520"/>
    </location>
</feature>
<name>A0ABQ6GZF3_9GAMM</name>
<sequence>MKYRVTDYILPILAPLMVYIVILVGFVWQHEQNNEQRVRYRLIEIVNVLLASQDNRASTLDEIKLAPDQQVNQQFKKLQHKKQLPDALAFNVISVDKPFKNSSFSDSDNFTISHEVLNLSALARPVFLTSTDYWHYISPLNKESSLLLSLSKNEAQFAWHNDQQLIVRVAISTLAVILLMLFGFRKYINISVEQAKQIQEHQVNVRTREITLMHELTSSINQLDNLAQAANEIKRAFPHIFVGYSGSILFVESSNSALKPFASWGRNSAYTSRVLMTDAWHKSHRTKQLMNHFYSVRNRSLIVALMNGSEQYGALHLKHDRNRICKEDIEHIIKYVSQLNIALINLQLKTDLKEKVIRDPLTNLYNRRFLTEALEKSLSGAIRYKSTLAILMIDLDYFKRLNDNYGHDVGDLVLKMVADVFKHNLRLSDVACRYGGEEFCIICPDTNLREAYLLAEKLRELIEDLVICHQQQQIDTLTTSIGIAMYPRNGVTGTKLLHLSDQALYQAKNNGRNQVVVCEVEEQHQDQAN</sequence>
<evidence type="ECO:0000256" key="1">
    <source>
        <dbReference type="ARBA" id="ARBA00012528"/>
    </source>
</evidence>
<gene>
    <name evidence="5" type="ORF">theurythT_01410</name>
</gene>
<dbReference type="EMBL" id="BSSU01000001">
    <property type="protein sequence ID" value="GLX80689.1"/>
    <property type="molecule type" value="Genomic_DNA"/>
</dbReference>
<dbReference type="InterPro" id="IPR050469">
    <property type="entry name" value="Diguanylate_Cyclase"/>
</dbReference>
<evidence type="ECO:0000259" key="4">
    <source>
        <dbReference type="PROSITE" id="PS50887"/>
    </source>
</evidence>
<evidence type="ECO:0000313" key="5">
    <source>
        <dbReference type="EMBL" id="GLX80689.1"/>
    </source>
</evidence>
<dbReference type="SMART" id="SM00267">
    <property type="entry name" value="GGDEF"/>
    <property type="match status" value="1"/>
</dbReference>
<dbReference type="PANTHER" id="PTHR45138:SF9">
    <property type="entry name" value="DIGUANYLATE CYCLASE DGCM-RELATED"/>
    <property type="match status" value="1"/>
</dbReference>
<keyword evidence="3" id="KW-1133">Transmembrane helix</keyword>
<keyword evidence="6" id="KW-1185">Reference proteome</keyword>
<comment type="caution">
    <text evidence="5">The sequence shown here is derived from an EMBL/GenBank/DDBJ whole genome shotgun (WGS) entry which is preliminary data.</text>
</comment>
<keyword evidence="3" id="KW-0812">Transmembrane</keyword>
<keyword evidence="3" id="KW-0472">Membrane</keyword>
<evidence type="ECO:0000313" key="6">
    <source>
        <dbReference type="Proteomes" id="UP001157133"/>
    </source>
</evidence>
<protein>
    <recommendedName>
        <fullName evidence="1">diguanylate cyclase</fullName>
        <ecNumber evidence="1">2.7.7.65</ecNumber>
    </recommendedName>
</protein>
<dbReference type="InterPro" id="IPR000160">
    <property type="entry name" value="GGDEF_dom"/>
</dbReference>
<evidence type="ECO:0000256" key="3">
    <source>
        <dbReference type="SAM" id="Phobius"/>
    </source>
</evidence>
<organism evidence="5 6">
    <name type="scientific">Thalassotalea eurytherma</name>
    <dbReference type="NCBI Taxonomy" id="1144278"/>
    <lineage>
        <taxon>Bacteria</taxon>
        <taxon>Pseudomonadati</taxon>
        <taxon>Pseudomonadota</taxon>
        <taxon>Gammaproteobacteria</taxon>
        <taxon>Alteromonadales</taxon>
        <taxon>Colwelliaceae</taxon>
        <taxon>Thalassotalea</taxon>
    </lineage>
</organism>
<dbReference type="Proteomes" id="UP001157133">
    <property type="component" value="Unassembled WGS sequence"/>
</dbReference>
<comment type="catalytic activity">
    <reaction evidence="2">
        <text>2 GTP = 3',3'-c-di-GMP + 2 diphosphate</text>
        <dbReference type="Rhea" id="RHEA:24898"/>
        <dbReference type="ChEBI" id="CHEBI:33019"/>
        <dbReference type="ChEBI" id="CHEBI:37565"/>
        <dbReference type="ChEBI" id="CHEBI:58805"/>
        <dbReference type="EC" id="2.7.7.65"/>
    </reaction>
</comment>
<dbReference type="InterPro" id="IPR043128">
    <property type="entry name" value="Rev_trsase/Diguanyl_cyclase"/>
</dbReference>
<feature type="transmembrane region" description="Helical" evidence="3">
    <location>
        <begin position="165"/>
        <end position="184"/>
    </location>
</feature>
<dbReference type="InterPro" id="IPR029787">
    <property type="entry name" value="Nucleotide_cyclase"/>
</dbReference>
<dbReference type="SUPFAM" id="SSF55073">
    <property type="entry name" value="Nucleotide cyclase"/>
    <property type="match status" value="1"/>
</dbReference>
<dbReference type="PROSITE" id="PS50887">
    <property type="entry name" value="GGDEF"/>
    <property type="match status" value="1"/>
</dbReference>
<dbReference type="CDD" id="cd01949">
    <property type="entry name" value="GGDEF"/>
    <property type="match status" value="1"/>
</dbReference>
<dbReference type="Gene3D" id="3.30.70.270">
    <property type="match status" value="1"/>
</dbReference>
<feature type="transmembrane region" description="Helical" evidence="3">
    <location>
        <begin position="12"/>
        <end position="29"/>
    </location>
</feature>
<dbReference type="NCBIfam" id="TIGR00254">
    <property type="entry name" value="GGDEF"/>
    <property type="match status" value="1"/>
</dbReference>